<reference evidence="2" key="1">
    <citation type="submission" date="2016-05" db="EMBL/GenBank/DDBJ databases">
        <title>Comparative genomics of biotechnologically important yeasts.</title>
        <authorList>
            <consortium name="DOE Joint Genome Institute"/>
            <person name="Riley R."/>
            <person name="Haridas S."/>
            <person name="Wolfe K.H."/>
            <person name="Lopes M.R."/>
            <person name="Hittinger C.T."/>
            <person name="Goker M."/>
            <person name="Salamov A."/>
            <person name="Wisecaver J."/>
            <person name="Long T.M."/>
            <person name="Aerts A.L."/>
            <person name="Barry K."/>
            <person name="Choi C."/>
            <person name="Clum A."/>
            <person name="Coughlan A.Y."/>
            <person name="Deshpande S."/>
            <person name="Douglass A.P."/>
            <person name="Hanson S.J."/>
            <person name="Klenk H.-P."/>
            <person name="Labutti K."/>
            <person name="Lapidus A."/>
            <person name="Lindquist E."/>
            <person name="Lipzen A."/>
            <person name="Meier-Kolthoff J.P."/>
            <person name="Ohm R.A."/>
            <person name="Otillar R.P."/>
            <person name="Pangilinan J."/>
            <person name="Peng Y."/>
            <person name="Rokas A."/>
            <person name="Rosa C.A."/>
            <person name="Scheuner C."/>
            <person name="Sibirny A.A."/>
            <person name="Slot J.C."/>
            <person name="Stielow J.B."/>
            <person name="Sun H."/>
            <person name="Kurtzman C.P."/>
            <person name="Blackwell M."/>
            <person name="Grigoriev I.V."/>
            <person name="Jeffries T.W."/>
        </authorList>
    </citation>
    <scope>NUCLEOTIDE SEQUENCE [LARGE SCALE GENOMIC DNA]</scope>
    <source>
        <strain evidence="2">NRRL Y-2460</strain>
    </source>
</reference>
<dbReference type="Proteomes" id="UP000094236">
    <property type="component" value="Unassembled WGS sequence"/>
</dbReference>
<sequence length="595" mass="70592">MTNSIEQDVDLIIGGNCLLVKEAFSELAVFLRDPINRDNEYIRKNFQLLTDKIFLLADEQDLVLEELRFLINYVADNDYNRELLIEQKLLVGKILSDILPNNVYQQRTIIFLQNLIMDNEQILKSLKKLPQFKIAIEVLLKCILREKDNTDLELIELLTDFTKEDFQDYKIPISQFQEYISYLLNIINSKNQIIEQELEPYFLLLNNLSKFKLEFSDKEEFEFHLQLYLSKLSEILFLKNPMIIEFSKIIFSIMGSISALEQNSNKLEINDNFEILKNYENPYVIASNFIIIGNSINNDKEKLELLAKNETIVMKDFEFLYNYIQKAQRGDKIDFINLQSIHLLIQIWDPSLNHFFHDENHQYYNYLLESVKFYYGNKELLTYYGEISLMMSKFLHKFINNIDDILLSKLLNDDFYYQLFSKIICKFIDEYENTANIKSHESLFYQNLMLIYKTLDAIYIRTDFKIENDIHINCLLKYVFIDESQKKLSSSVPFEYLFAKVKTLGILLSNKEIITKFFNLNINQLNQFLQNIWLILKNSNSDNDNDNNKRTGYNALLNNLKYDCAKILNNLKDELDQDYTSDLKETCNEIVEYNV</sequence>
<evidence type="ECO:0000313" key="2">
    <source>
        <dbReference type="Proteomes" id="UP000094236"/>
    </source>
</evidence>
<evidence type="ECO:0000313" key="1">
    <source>
        <dbReference type="EMBL" id="ODV93582.1"/>
    </source>
</evidence>
<dbReference type="AlphaFoldDB" id="A0A1E4TPE2"/>
<organism evidence="1 2">
    <name type="scientific">Pachysolen tannophilus NRRL Y-2460</name>
    <dbReference type="NCBI Taxonomy" id="669874"/>
    <lineage>
        <taxon>Eukaryota</taxon>
        <taxon>Fungi</taxon>
        <taxon>Dikarya</taxon>
        <taxon>Ascomycota</taxon>
        <taxon>Saccharomycotina</taxon>
        <taxon>Pichiomycetes</taxon>
        <taxon>Pachysolenaceae</taxon>
        <taxon>Pachysolen</taxon>
    </lineage>
</organism>
<proteinExistence type="predicted"/>
<protein>
    <submittedName>
        <fullName evidence="1">Uncharacterized protein</fullName>
    </submittedName>
</protein>
<keyword evidence="2" id="KW-1185">Reference proteome</keyword>
<accession>A0A1E4TPE2</accession>
<dbReference type="EMBL" id="KV454017">
    <property type="protein sequence ID" value="ODV93582.1"/>
    <property type="molecule type" value="Genomic_DNA"/>
</dbReference>
<name>A0A1E4TPE2_PACTA</name>
<dbReference type="OrthoDB" id="4059796at2759"/>
<gene>
    <name evidence="1" type="ORF">PACTADRAFT_35345</name>
</gene>